<dbReference type="EMBL" id="BAAASR010000032">
    <property type="protein sequence ID" value="GAA2513169.1"/>
    <property type="molecule type" value="Genomic_DNA"/>
</dbReference>
<protein>
    <submittedName>
        <fullName evidence="2">Uncharacterized protein</fullName>
    </submittedName>
</protein>
<dbReference type="RefSeq" id="WP_344365721.1">
    <property type="nucleotide sequence ID" value="NZ_BAAASR010000032.1"/>
</dbReference>
<feature type="compositionally biased region" description="Basic residues" evidence="1">
    <location>
        <begin position="202"/>
        <end position="211"/>
    </location>
</feature>
<proteinExistence type="predicted"/>
<keyword evidence="3" id="KW-1185">Reference proteome</keyword>
<comment type="caution">
    <text evidence="2">The sequence shown here is derived from an EMBL/GenBank/DDBJ whole genome shotgun (WGS) entry which is preliminary data.</text>
</comment>
<evidence type="ECO:0000256" key="1">
    <source>
        <dbReference type="SAM" id="MobiDB-lite"/>
    </source>
</evidence>
<sequence>MSTGSGDEYAIVFAPAGAYIRGFDHESLMSPYASVKPKPRPWPGVLDDVPEAFRTYVEEPAFADADGTPFVTACLWRTTEDTSWRTGGIDFPDAPDPDGSGFLFELLTDRSSEAYQEFAVSVREVPVDLDAVRHVLSLRPLTDELVALLAPGLTLSGLGGDIAAIDCPAGPLKRRSPAPRQGAGLRKGRGAGGLRAPPPCAARRRGRCAPR</sequence>
<feature type="region of interest" description="Disordered" evidence="1">
    <location>
        <begin position="170"/>
        <end position="211"/>
    </location>
</feature>
<name>A0ABP6AA96_9ACTN</name>
<gene>
    <name evidence="2" type="ORF">GCM10010393_52770</name>
</gene>
<reference evidence="3" key="1">
    <citation type="journal article" date="2019" name="Int. J. Syst. Evol. Microbiol.">
        <title>The Global Catalogue of Microorganisms (GCM) 10K type strain sequencing project: providing services to taxonomists for standard genome sequencing and annotation.</title>
        <authorList>
            <consortium name="The Broad Institute Genomics Platform"/>
            <consortium name="The Broad Institute Genome Sequencing Center for Infectious Disease"/>
            <person name="Wu L."/>
            <person name="Ma J."/>
        </authorList>
    </citation>
    <scope>NUCLEOTIDE SEQUENCE [LARGE SCALE GENOMIC DNA]</scope>
    <source>
        <strain evidence="3">JCM 5062</strain>
    </source>
</reference>
<organism evidence="2 3">
    <name type="scientific">Streptomyces gobitricini</name>
    <dbReference type="NCBI Taxonomy" id="68211"/>
    <lineage>
        <taxon>Bacteria</taxon>
        <taxon>Bacillati</taxon>
        <taxon>Actinomycetota</taxon>
        <taxon>Actinomycetes</taxon>
        <taxon>Kitasatosporales</taxon>
        <taxon>Streptomycetaceae</taxon>
        <taxon>Streptomyces</taxon>
    </lineage>
</organism>
<accession>A0ABP6AA96</accession>
<evidence type="ECO:0000313" key="2">
    <source>
        <dbReference type="EMBL" id="GAA2513169.1"/>
    </source>
</evidence>
<dbReference type="Proteomes" id="UP001499942">
    <property type="component" value="Unassembled WGS sequence"/>
</dbReference>
<evidence type="ECO:0000313" key="3">
    <source>
        <dbReference type="Proteomes" id="UP001499942"/>
    </source>
</evidence>